<organism evidence="1 2">
    <name type="scientific">Saccharolobus solfataricus</name>
    <name type="common">Sulfolobus solfataricus</name>
    <dbReference type="NCBI Taxonomy" id="2287"/>
    <lineage>
        <taxon>Archaea</taxon>
        <taxon>Thermoproteota</taxon>
        <taxon>Thermoprotei</taxon>
        <taxon>Sulfolobales</taxon>
        <taxon>Sulfolobaceae</taxon>
        <taxon>Saccharolobus</taxon>
    </lineage>
</organism>
<evidence type="ECO:0000313" key="2">
    <source>
        <dbReference type="Proteomes" id="UP000076770"/>
    </source>
</evidence>
<dbReference type="EMBL" id="LT549890">
    <property type="protein sequence ID" value="SAI84261.1"/>
    <property type="molecule type" value="Genomic_DNA"/>
</dbReference>
<dbReference type="PATRIC" id="fig|2287.9.peg.712"/>
<reference evidence="2" key="1">
    <citation type="submission" date="2016-04" db="EMBL/GenBank/DDBJ databases">
        <authorList>
            <person name="Shah S.A."/>
            <person name="Garrett R.A."/>
        </authorList>
    </citation>
    <scope>NUCLEOTIDE SEQUENCE [LARGE SCALE GENOMIC DNA]</scope>
    <source>
        <strain evidence="2">ATCC 35091 / DSM 1616 / JCM 8930 / NBRC 15331 / P1</strain>
    </source>
</reference>
<gene>
    <name evidence="1" type="ORF">SSOP1_0707</name>
</gene>
<name>A0A157T063_SACSO</name>
<evidence type="ECO:0000313" key="1">
    <source>
        <dbReference type="EMBL" id="SAI84261.1"/>
    </source>
</evidence>
<dbReference type="AlphaFoldDB" id="A0A157T063"/>
<sequence length="68" mass="7926">MGPGPSVDLYLWTYNGPPVDLWVLDHQWTSISGPIMDHQWTTSPSFFFRTIEEFLPSSFNFFTDILLE</sequence>
<protein>
    <submittedName>
        <fullName evidence="1">Fuselloviral protein SSV2p05</fullName>
    </submittedName>
</protein>
<proteinExistence type="predicted"/>
<accession>A0A157T063</accession>
<dbReference type="Proteomes" id="UP000076770">
    <property type="component" value="Chromosome i"/>
</dbReference>